<gene>
    <name evidence="2" type="ORF">FOZ60_008806</name>
</gene>
<sequence>MVLKAFSYLVITGVVEAQLFREHPFKFYCHFDATLQSVCFRTVEKHGIWGISSHKIFAYEDHPRVPQYESLNWRPHTRLGSITVHPRGEWNALEIGEFPWPVDYPVKYEKVNGKNGSYFDVNFTSFESPRRFTRLVPVSIDEVPLRGTPPQATFEAHYPTNWTATLEEKPGGTTFKIKAIGRYSVYDFKKVKTLHGGLVKGFKAEAAGRKKRAEAFFFKLPTNETQYGLMLTSGVFSYMLYRTDEVDDIGGQPGYFDVNFTRGSKPRRFTRLMPVSMYDIPLRGDPPQAEFVVHHPTKATATLRQGGLSFWRKQLRTFQIKLNISGSECVLENVETRIGGVVQGFRGLVDGKAKGAEAFFFKLPTNSTQFGLMVTSGVKSYMLYRTDEVKLRDHDMLPPWLKKTRDSNVFRLPSYGSGPPSYEEAMASVEDVFAYDDHPRVPQYESFNWRPHKDYGSLSVYPRGKWDALEIGKFPWPVDYPVKYEKVDGKDGRPGYFDVNFTSFESPRRFTRLVPVSIDEVPLRGTPPQATFEALYPTNWTATLEEKPGGRTFKIRATVRDSVYDFKKVKTLNGGIVKGFKANVAGSKRTAEAFFFKLPANETQYGLMLTSGVKSYMLYRTDEVGLREHDMLPPA</sequence>
<name>A0A7J6NIE3_PEROL</name>
<dbReference type="Proteomes" id="UP000541610">
    <property type="component" value="Unassembled WGS sequence"/>
</dbReference>
<evidence type="ECO:0000313" key="3">
    <source>
        <dbReference type="Proteomes" id="UP000541610"/>
    </source>
</evidence>
<comment type="caution">
    <text evidence="2">The sequence shown here is derived from an EMBL/GenBank/DDBJ whole genome shotgun (WGS) entry which is preliminary data.</text>
</comment>
<dbReference type="AlphaFoldDB" id="A0A7J6NIE3"/>
<organism evidence="2 3">
    <name type="scientific">Perkinsus olseni</name>
    <name type="common">Perkinsus atlanticus</name>
    <dbReference type="NCBI Taxonomy" id="32597"/>
    <lineage>
        <taxon>Eukaryota</taxon>
        <taxon>Sar</taxon>
        <taxon>Alveolata</taxon>
        <taxon>Perkinsozoa</taxon>
        <taxon>Perkinsea</taxon>
        <taxon>Perkinsida</taxon>
        <taxon>Perkinsidae</taxon>
        <taxon>Perkinsus</taxon>
    </lineage>
</organism>
<evidence type="ECO:0000256" key="1">
    <source>
        <dbReference type="SAM" id="SignalP"/>
    </source>
</evidence>
<protein>
    <submittedName>
        <fullName evidence="2">Uncharacterized protein</fullName>
    </submittedName>
</protein>
<proteinExistence type="predicted"/>
<accession>A0A7J6NIE3</accession>
<evidence type="ECO:0000313" key="2">
    <source>
        <dbReference type="EMBL" id="KAF4683673.1"/>
    </source>
</evidence>
<feature type="chain" id="PRO_5029679758" evidence="1">
    <location>
        <begin position="18"/>
        <end position="635"/>
    </location>
</feature>
<keyword evidence="1" id="KW-0732">Signal</keyword>
<dbReference type="EMBL" id="JABANP010000352">
    <property type="protein sequence ID" value="KAF4683673.1"/>
    <property type="molecule type" value="Genomic_DNA"/>
</dbReference>
<feature type="signal peptide" evidence="1">
    <location>
        <begin position="1"/>
        <end position="17"/>
    </location>
</feature>
<reference evidence="2 3" key="1">
    <citation type="submission" date="2020-04" db="EMBL/GenBank/DDBJ databases">
        <title>Perkinsus olseni comparative genomics.</title>
        <authorList>
            <person name="Bogema D.R."/>
        </authorList>
    </citation>
    <scope>NUCLEOTIDE SEQUENCE [LARGE SCALE GENOMIC DNA]</scope>
    <source>
        <strain evidence="2">00978-12</strain>
    </source>
</reference>